<accession>A0ABW8KAN2</accession>
<proteinExistence type="predicted"/>
<keyword evidence="1" id="KW-0732">Signal</keyword>
<comment type="caution">
    <text evidence="2">The sequence shown here is derived from an EMBL/GenBank/DDBJ whole genome shotgun (WGS) entry which is preliminary data.</text>
</comment>
<dbReference type="Proteomes" id="UP001620408">
    <property type="component" value="Unassembled WGS sequence"/>
</dbReference>
<evidence type="ECO:0000313" key="3">
    <source>
        <dbReference type="Proteomes" id="UP001620408"/>
    </source>
</evidence>
<dbReference type="EMBL" id="JADIKD010000012">
    <property type="protein sequence ID" value="MFK2918753.1"/>
    <property type="molecule type" value="Genomic_DNA"/>
</dbReference>
<reference evidence="2 3" key="1">
    <citation type="submission" date="2020-10" db="EMBL/GenBank/DDBJ databases">
        <title>Phylogeny of dyella-like bacteria.</title>
        <authorList>
            <person name="Fu J."/>
        </authorList>
    </citation>
    <scope>NUCLEOTIDE SEQUENCE [LARGE SCALE GENOMIC DNA]</scope>
    <source>
        <strain evidence="2 3">BB4</strain>
    </source>
</reference>
<evidence type="ECO:0000313" key="2">
    <source>
        <dbReference type="EMBL" id="MFK2918753.1"/>
    </source>
</evidence>
<keyword evidence="3" id="KW-1185">Reference proteome</keyword>
<protein>
    <submittedName>
        <fullName evidence="2">Transporter</fullName>
    </submittedName>
</protein>
<sequence>MTTMRARDHLRTVLVWSLLSLSGIASATSPIADSPTDLASSSPTRQSLDEAWWTGPMMANNAAALPQGHYLIEPYLYDVRSSQGDSFGSLTYMEYGVTDRLTAGVIPTFGYNRPNHGPDSSGVRTGDVSVLAQYSFTSFHEGSALPATALMIQETLPTGRYDRLGQRLADGQGAGAYTTTLQLNTQTYLWMPNGRILRMRFNIGRSFSRRARIEDVSAYGTPDGFRGTASPGNAFFINAAWEYSLTRRWVLAFDLSYRRSDETRVRGYRADASSGVQENLNFASHPSETFGFAPAIEYNWSSQLGVLVGVRVFTGHHSSTTVTPAIALNYAH</sequence>
<evidence type="ECO:0000256" key="1">
    <source>
        <dbReference type="SAM" id="SignalP"/>
    </source>
</evidence>
<gene>
    <name evidence="2" type="ORF">ISS97_15890</name>
</gene>
<feature type="chain" id="PRO_5047307095" evidence="1">
    <location>
        <begin position="28"/>
        <end position="332"/>
    </location>
</feature>
<dbReference type="RefSeq" id="WP_379983631.1">
    <property type="nucleotide sequence ID" value="NZ_JADIKD010000012.1"/>
</dbReference>
<organism evidence="2 3">
    <name type="scientific">Dyella koreensis</name>
    <dbReference type="NCBI Taxonomy" id="311235"/>
    <lineage>
        <taxon>Bacteria</taxon>
        <taxon>Pseudomonadati</taxon>
        <taxon>Pseudomonadota</taxon>
        <taxon>Gammaproteobacteria</taxon>
        <taxon>Lysobacterales</taxon>
        <taxon>Rhodanobacteraceae</taxon>
        <taxon>Dyella</taxon>
    </lineage>
</organism>
<name>A0ABW8KAN2_9GAMM</name>
<feature type="signal peptide" evidence="1">
    <location>
        <begin position="1"/>
        <end position="27"/>
    </location>
</feature>